<dbReference type="PANTHER" id="PTHR21505">
    <property type="entry name" value="MADF DOMAIN-CONTAINING PROTEIN-RELATED"/>
    <property type="match status" value="1"/>
</dbReference>
<feature type="compositionally biased region" description="Polar residues" evidence="1">
    <location>
        <begin position="298"/>
        <end position="309"/>
    </location>
</feature>
<feature type="compositionally biased region" description="Low complexity" evidence="1">
    <location>
        <begin position="316"/>
        <end position="337"/>
    </location>
</feature>
<reference evidence="3" key="1">
    <citation type="journal article" date="2021" name="Mol. Ecol. Resour.">
        <title>Phylogenomic analyses of the genus Drosophila reveals genomic signals of climate adaptation.</title>
        <authorList>
            <person name="Li F."/>
            <person name="Rane R.V."/>
            <person name="Luria V."/>
            <person name="Xiong Z."/>
            <person name="Chen J."/>
            <person name="Li Z."/>
            <person name="Catullo R.A."/>
            <person name="Griffin P.C."/>
            <person name="Schiffer M."/>
            <person name="Pearce S."/>
            <person name="Lee S.F."/>
            <person name="McElroy K."/>
            <person name="Stocker A."/>
            <person name="Shirriffs J."/>
            <person name="Cockerell F."/>
            <person name="Coppin C."/>
            <person name="Sgro C.M."/>
            <person name="Karger A."/>
            <person name="Cain J.W."/>
            <person name="Weber J.A."/>
            <person name="Santpere G."/>
            <person name="Kirschner M.W."/>
            <person name="Hoffmann A.A."/>
            <person name="Oakeshott J.G."/>
            <person name="Zhang G."/>
        </authorList>
    </citation>
    <scope>NUCLEOTIDE SEQUENCE</scope>
    <source>
        <strain evidence="3">BGI-SZ-2011g</strain>
    </source>
</reference>
<dbReference type="PROSITE" id="PS51029">
    <property type="entry name" value="MADF"/>
    <property type="match status" value="1"/>
</dbReference>
<evidence type="ECO:0000313" key="4">
    <source>
        <dbReference type="Proteomes" id="UP001200034"/>
    </source>
</evidence>
<accession>A0AAD4K8H1</accession>
<feature type="compositionally biased region" description="Basic and acidic residues" evidence="1">
    <location>
        <begin position="350"/>
        <end position="369"/>
    </location>
</feature>
<feature type="compositionally biased region" description="Polar residues" evidence="1">
    <location>
        <begin position="204"/>
        <end position="221"/>
    </location>
</feature>
<dbReference type="PANTHER" id="PTHR21505:SF12">
    <property type="entry name" value="MADF DOMAIN-CONTAINING PROTEIN-RELATED"/>
    <property type="match status" value="1"/>
</dbReference>
<feature type="region of interest" description="Disordered" evidence="1">
    <location>
        <begin position="202"/>
        <end position="221"/>
    </location>
</feature>
<dbReference type="AlphaFoldDB" id="A0AAD4K8H1"/>
<dbReference type="EMBL" id="JAJJHW010000454">
    <property type="protein sequence ID" value="KAH8385478.1"/>
    <property type="molecule type" value="Genomic_DNA"/>
</dbReference>
<evidence type="ECO:0000259" key="2">
    <source>
        <dbReference type="PROSITE" id="PS51029"/>
    </source>
</evidence>
<dbReference type="Proteomes" id="UP001200034">
    <property type="component" value="Unassembled WGS sequence"/>
</dbReference>
<feature type="compositionally biased region" description="Basic and acidic residues" evidence="1">
    <location>
        <begin position="1"/>
        <end position="10"/>
    </location>
</feature>
<evidence type="ECO:0000313" key="3">
    <source>
        <dbReference type="EMBL" id="KAH8385478.1"/>
    </source>
</evidence>
<comment type="caution">
    <text evidence="3">The sequence shown here is derived from an EMBL/GenBank/DDBJ whole genome shotgun (WGS) entry which is preliminary data.</text>
</comment>
<sequence>MEARRLERQRRASAKSSAAPTLPSSQDEDFHLRMIDLYAQQPCLWNTTLCEYHDAELKRNAWEEITRKLGAHLNASFVRSRIRGMRYRLNVYKLQLLEHKMSPSSAKPPEKLFFMDRFGFLDTMISSDDEEQPEPSDSEQGDLKSSLSIASICEQRVQQQQMQLPHLLQRLKSSHRGNQSSEPDVVNIPSVVKKRQLPALQVEPSGSNEQPGSSTGLPQASPLQLDSALRRRMQRLSLIEHTKEQPHDSSDVRGSVLNIPSVVRKRLQQQLTLEGPLLDGEAEKSSAKGYAAVLPGPSQLSLPQVSGSMRAQPGDSISKTRVSKSTKTSALLQSQQQSDDEDLYRLHWSVRQEQRSRRADALPPRHELHPSQAMPPLLFGTSLPSPGRKPNLHGAKHKSVSK</sequence>
<dbReference type="SMART" id="SM00595">
    <property type="entry name" value="MADF"/>
    <property type="match status" value="1"/>
</dbReference>
<evidence type="ECO:0000256" key="1">
    <source>
        <dbReference type="SAM" id="MobiDB-lite"/>
    </source>
</evidence>
<keyword evidence="4" id="KW-1185">Reference proteome</keyword>
<name>A0AAD4K8H1_9MUSC</name>
<feature type="region of interest" description="Disordered" evidence="1">
    <location>
        <begin position="295"/>
        <end position="402"/>
    </location>
</feature>
<protein>
    <recommendedName>
        <fullName evidence="2">MADF domain-containing protein</fullName>
    </recommendedName>
</protein>
<dbReference type="Pfam" id="PF10545">
    <property type="entry name" value="MADF_DNA_bdg"/>
    <property type="match status" value="1"/>
</dbReference>
<gene>
    <name evidence="3" type="ORF">KR093_007928</name>
</gene>
<organism evidence="3 4">
    <name type="scientific">Drosophila rubida</name>
    <dbReference type="NCBI Taxonomy" id="30044"/>
    <lineage>
        <taxon>Eukaryota</taxon>
        <taxon>Metazoa</taxon>
        <taxon>Ecdysozoa</taxon>
        <taxon>Arthropoda</taxon>
        <taxon>Hexapoda</taxon>
        <taxon>Insecta</taxon>
        <taxon>Pterygota</taxon>
        <taxon>Neoptera</taxon>
        <taxon>Endopterygota</taxon>
        <taxon>Diptera</taxon>
        <taxon>Brachycera</taxon>
        <taxon>Muscomorpha</taxon>
        <taxon>Ephydroidea</taxon>
        <taxon>Drosophilidae</taxon>
        <taxon>Drosophila</taxon>
    </lineage>
</organism>
<feature type="compositionally biased region" description="Basic residues" evidence="1">
    <location>
        <begin position="390"/>
        <end position="402"/>
    </location>
</feature>
<dbReference type="InterPro" id="IPR006578">
    <property type="entry name" value="MADF-dom"/>
</dbReference>
<feature type="domain" description="MADF" evidence="2">
    <location>
        <begin position="33"/>
        <end position="126"/>
    </location>
</feature>
<feature type="region of interest" description="Disordered" evidence="1">
    <location>
        <begin position="1"/>
        <end position="25"/>
    </location>
</feature>
<proteinExistence type="predicted"/>